<protein>
    <submittedName>
        <fullName evidence="1">Uncharacterized protein</fullName>
    </submittedName>
</protein>
<name>A0A5C0UJF2_9RICK</name>
<accession>A0A5C0UJF2</accession>
<dbReference type="Proteomes" id="UP000323844">
    <property type="component" value="Plasmid unnamed"/>
</dbReference>
<reference evidence="1 2" key="1">
    <citation type="submission" date="2019-08" db="EMBL/GenBank/DDBJ databases">
        <title>Highly reduced genomes of protist endosymbionts show evolutionary convergence.</title>
        <authorList>
            <person name="George E."/>
            <person name="Husnik F."/>
            <person name="Tashyreva D."/>
            <person name="Prokopchuk G."/>
            <person name="Horak A."/>
            <person name="Kwong W.K."/>
            <person name="Lukes J."/>
            <person name="Keeling P.J."/>
        </authorList>
    </citation>
    <scope>NUCLEOTIDE SEQUENCE [LARGE SCALE GENOMIC DNA]</scope>
    <source>
        <strain evidence="1">1621</strain>
        <plasmid evidence="1 2">unnamed</plasmid>
    </source>
</reference>
<evidence type="ECO:0000313" key="2">
    <source>
        <dbReference type="Proteomes" id="UP000323844"/>
    </source>
</evidence>
<dbReference type="KEGG" id="snay:FZC37_03090"/>
<gene>
    <name evidence="1" type="ORF">FZC37_03090</name>
</gene>
<organism evidence="1 2">
    <name type="scientific">Candidatus Sneabacter namystus</name>
    <dbReference type="NCBI Taxonomy" id="2601646"/>
    <lineage>
        <taxon>Bacteria</taxon>
        <taxon>Pseudomonadati</taxon>
        <taxon>Pseudomonadota</taxon>
        <taxon>Alphaproteobacteria</taxon>
        <taxon>Rickettsiales</taxon>
        <taxon>Rickettsiaceae</taxon>
        <taxon>Rickettsieae</taxon>
        <taxon>Candidatus Sneabacter</taxon>
    </lineage>
</organism>
<dbReference type="RefSeq" id="WP_148952268.1">
    <property type="nucleotide sequence ID" value="NZ_CP043313.1"/>
</dbReference>
<proteinExistence type="predicted"/>
<dbReference type="EMBL" id="CP043313">
    <property type="protein sequence ID" value="QEK39907.1"/>
    <property type="molecule type" value="Genomic_DNA"/>
</dbReference>
<dbReference type="AlphaFoldDB" id="A0A5C0UJF2"/>
<sequence length="317" mass="36762">MKNTTVLQSQSNGDRVREIFKRLFPRKYKYWINLMETTGIMRLLPKKQTSYAELFIETNKAIQQTWRTTSNVEIRDLSDCFSRKERAQIFEALMAMNLYKEKMPSQKHYDVIILKSATQERVLRRVKYLKSMLKRGITASTVYAIVGNRELDPRHESLAHLLQMNKLPQDELAMVRCVITKHLPWSLCKTIKYIYIPNGDNTKKTSGQTLNQLWLEKFNKTYRKPNTKILVISNQPFVQYHTVSLVKTLTNNFEHIPQINGYISFKIQDDIEIEGAGPDGNSAQLALGLDALAATLDIRIPLFLKRVEKLFGEKSTT</sequence>
<geneLocation type="plasmid" evidence="1 2">
    <name>unnamed</name>
</geneLocation>
<evidence type="ECO:0000313" key="1">
    <source>
        <dbReference type="EMBL" id="QEK39907.1"/>
    </source>
</evidence>
<keyword evidence="2" id="KW-1185">Reference proteome</keyword>
<keyword evidence="1" id="KW-0614">Plasmid</keyword>